<evidence type="ECO:0000313" key="2">
    <source>
        <dbReference type="EMBL" id="OLP99232.1"/>
    </source>
</evidence>
<feature type="compositionally biased region" description="Polar residues" evidence="1">
    <location>
        <begin position="767"/>
        <end position="783"/>
    </location>
</feature>
<feature type="region of interest" description="Disordered" evidence="1">
    <location>
        <begin position="766"/>
        <end position="796"/>
    </location>
</feature>
<dbReference type="EMBL" id="LSRX01000370">
    <property type="protein sequence ID" value="OLP99232.1"/>
    <property type="molecule type" value="Genomic_DNA"/>
</dbReference>
<protein>
    <submittedName>
        <fullName evidence="2">Uncharacterized protein</fullName>
    </submittedName>
</protein>
<organism evidence="2 3">
    <name type="scientific">Symbiodinium microadriaticum</name>
    <name type="common">Dinoflagellate</name>
    <name type="synonym">Zooxanthella microadriatica</name>
    <dbReference type="NCBI Taxonomy" id="2951"/>
    <lineage>
        <taxon>Eukaryota</taxon>
        <taxon>Sar</taxon>
        <taxon>Alveolata</taxon>
        <taxon>Dinophyceae</taxon>
        <taxon>Suessiales</taxon>
        <taxon>Symbiodiniaceae</taxon>
        <taxon>Symbiodinium</taxon>
    </lineage>
</organism>
<feature type="compositionally biased region" description="Low complexity" evidence="1">
    <location>
        <begin position="726"/>
        <end position="739"/>
    </location>
</feature>
<feature type="region of interest" description="Disordered" evidence="1">
    <location>
        <begin position="269"/>
        <end position="297"/>
    </location>
</feature>
<dbReference type="AlphaFoldDB" id="A0A1Q9DVN5"/>
<comment type="caution">
    <text evidence="2">The sequence shown here is derived from an EMBL/GenBank/DDBJ whole genome shotgun (WGS) entry which is preliminary data.</text>
</comment>
<keyword evidence="3" id="KW-1185">Reference proteome</keyword>
<accession>A0A1Q9DVN5</accession>
<evidence type="ECO:0000256" key="1">
    <source>
        <dbReference type="SAM" id="MobiDB-lite"/>
    </source>
</evidence>
<feature type="region of interest" description="Disordered" evidence="1">
    <location>
        <begin position="324"/>
        <end position="349"/>
    </location>
</feature>
<feature type="region of interest" description="Disordered" evidence="1">
    <location>
        <begin position="683"/>
        <end position="739"/>
    </location>
</feature>
<sequence>MTPTSGAKTATICNVSSPTWRGNHPDKTAVLCSQPTDETFTIKGETVGCQPLHTIVPALGTPLTFGDPTAAIIAEMARRGRTAFAKHKQMLTTRTSLKPRIIAHMSLVRGAALYASETWPVHQHLLRAANSIQATHYRQMMHLNRQTSEAWGEWHVRSLRIARARMHREGMQRWSTFILQRIWSLWGHMARGGDTVTDMVQWKDLRFWRAEQQKPARSRVRHAGRFNPAGDVERAIEAIAGTSWGEVAKQRHLWQALQQQFVERFDIPWATGHDRGDSGSPPPANEPTGEDDPSQAQITASDLASRFGYPWYDAQGESPYERWQRQYQERQTAAAKPGDGGDTVPTATAPEWQGAQTWGTADTQPNSNSGSHTQVQLIHDLAEHVGGEPGAAITTLCDVLTHHVALLAPTGAIPDTCKKSRKRALTEPNVLVEALSLTARFSFSGGASLTSEERAWDMAFLLRVLEMGESQLLEPMPAAVGEHDVQQAQRGLRRAREIAAELRDRAMRGEPWWDLPIDLWEQLRRNTAPAAYLLERRGEAFADEPPTCSHAVRPRLQDAARGSADPAPWELSETTTAATRGEENAMVAAPATATAFLLLHEAAQAFRILIPQLGENHGTIATQLLHAVDHAWQAFSEKAPTMQGQMHVVESGDSQDTVPALQCEPEADQGDATPTLPALQVTQDDEETENAPPPPGGPPDFSLGSDMPGTETEDEAFGLDRRRRTPTATGGPPSTGWTTLVGTTPSQAAPHITASLEADVRALGEPTQETAAESMPSTGGNSPSLPPTLPWGEQWNTQLAGSDTTDLETYYQSRLSTDSEGTE</sequence>
<dbReference type="Proteomes" id="UP000186817">
    <property type="component" value="Unassembled WGS sequence"/>
</dbReference>
<dbReference type="OrthoDB" id="10279795at2759"/>
<proteinExistence type="predicted"/>
<gene>
    <name evidence="2" type="ORF">AK812_SmicGene18244</name>
</gene>
<name>A0A1Q9DVN5_SYMMI</name>
<reference evidence="2 3" key="1">
    <citation type="submission" date="2016-02" db="EMBL/GenBank/DDBJ databases">
        <title>Genome analysis of coral dinoflagellate symbionts highlights evolutionary adaptations to a symbiotic lifestyle.</title>
        <authorList>
            <person name="Aranda M."/>
            <person name="Li Y."/>
            <person name="Liew Y.J."/>
            <person name="Baumgarten S."/>
            <person name="Simakov O."/>
            <person name="Wilson M."/>
            <person name="Piel J."/>
            <person name="Ashoor H."/>
            <person name="Bougouffa S."/>
            <person name="Bajic V.B."/>
            <person name="Ryu T."/>
            <person name="Ravasi T."/>
            <person name="Bayer T."/>
            <person name="Micklem G."/>
            <person name="Kim H."/>
            <person name="Bhak J."/>
            <person name="Lajeunesse T.C."/>
            <person name="Voolstra C.R."/>
        </authorList>
    </citation>
    <scope>NUCLEOTIDE SEQUENCE [LARGE SCALE GENOMIC DNA]</scope>
    <source>
        <strain evidence="2 3">CCMP2467</strain>
    </source>
</reference>
<evidence type="ECO:0000313" key="3">
    <source>
        <dbReference type="Proteomes" id="UP000186817"/>
    </source>
</evidence>